<dbReference type="GO" id="GO:0003959">
    <property type="term" value="F:NADPH dehydrogenase activity"/>
    <property type="evidence" value="ECO:0007669"/>
    <property type="project" value="TreeGrafter"/>
</dbReference>
<accession>A0A9P7V6L7</accession>
<dbReference type="Gene3D" id="3.20.20.70">
    <property type="entry name" value="Aldolase class I"/>
    <property type="match status" value="1"/>
</dbReference>
<dbReference type="RefSeq" id="XP_043047643.1">
    <property type="nucleotide sequence ID" value="XM_043193217.1"/>
</dbReference>
<reference evidence="5" key="1">
    <citation type="submission" date="2021-03" db="EMBL/GenBank/DDBJ databases">
        <authorList>
            <person name="Palmer J.M."/>
        </authorList>
    </citation>
    <scope>NUCLEOTIDE SEQUENCE</scope>
    <source>
        <strain evidence="5">ARV_011</strain>
    </source>
</reference>
<dbReference type="OrthoDB" id="276546at2759"/>
<evidence type="ECO:0000256" key="2">
    <source>
        <dbReference type="ARBA" id="ARBA00005979"/>
    </source>
</evidence>
<dbReference type="SUPFAM" id="SSF51395">
    <property type="entry name" value="FMN-linked oxidoreductases"/>
    <property type="match status" value="1"/>
</dbReference>
<dbReference type="PANTHER" id="PTHR22893:SF91">
    <property type="entry name" value="NADPH DEHYDROGENASE 2-RELATED"/>
    <property type="match status" value="1"/>
</dbReference>
<evidence type="ECO:0000313" key="6">
    <source>
        <dbReference type="Proteomes" id="UP000790833"/>
    </source>
</evidence>
<comment type="caution">
    <text evidence="5">The sequence shown here is derived from an EMBL/GenBank/DDBJ whole genome shotgun (WGS) entry which is preliminary data.</text>
</comment>
<sequence length="429" mass="47907">MSDNNASLEKTNLFKPITLGALELQNRVVYAPTTRLRNTKDNIATDIMIDYYDKRSQTPGSYIIFESALIGPEGGLVPYKPGVFTDRQCEALKKVTDVIHQNGCYVGVQVFAPGRTGSIPLHKELGLPLVAPTKGLFHNKQTETAFNESAGGSIEFVELTEAQIIQLQDKFVEACSNAITKAGFDIVELHASSGFLIEQFLSPLTNHRTDKYGGSVENRCRFLFELIDKLIYHKDVGPKRLSVRISPWSYHNMTYPEDMNPLDHPAVEYGKEIALHMEYLKYSGLELAYLSVIEPRVSGNSDRTLNVGESNVPIIKLWSGKLIRSGGYITNYRNKVDTVLAGDGEYAALKNDVNADDRTLIGILRAVTSNPDFIERLKSGKVLDNYQRKYFYTHQVEGYLTFDNYKKDGSVNTIDLSEDILNSTGVPLA</sequence>
<dbReference type="PANTHER" id="PTHR22893">
    <property type="entry name" value="NADH OXIDOREDUCTASE-RELATED"/>
    <property type="match status" value="1"/>
</dbReference>
<dbReference type="Proteomes" id="UP000790833">
    <property type="component" value="Unassembled WGS sequence"/>
</dbReference>
<comment type="cofactor">
    <cofactor evidence="1">
        <name>FMN</name>
        <dbReference type="ChEBI" id="CHEBI:58210"/>
    </cofactor>
</comment>
<dbReference type="Pfam" id="PF00724">
    <property type="entry name" value="Oxidored_FMN"/>
    <property type="match status" value="1"/>
</dbReference>
<protein>
    <recommendedName>
        <fullName evidence="4">NADH:flavin oxidoreductase/NADH oxidase N-terminal domain-containing protein</fullName>
    </recommendedName>
</protein>
<evidence type="ECO:0000259" key="4">
    <source>
        <dbReference type="Pfam" id="PF00724"/>
    </source>
</evidence>
<name>A0A9P7V6L7_9ASCO</name>
<dbReference type="InterPro" id="IPR013785">
    <property type="entry name" value="Aldolase_TIM"/>
</dbReference>
<keyword evidence="3" id="KW-0288">FMN</keyword>
<keyword evidence="3" id="KW-0285">Flavoprotein</keyword>
<proteinExistence type="inferred from homology"/>
<evidence type="ECO:0000313" key="5">
    <source>
        <dbReference type="EMBL" id="KAG7192092.1"/>
    </source>
</evidence>
<dbReference type="GeneID" id="66115827"/>
<feature type="domain" description="NADH:flavin oxidoreductase/NADH oxidase N-terminal" evidence="4">
    <location>
        <begin position="12"/>
        <end position="381"/>
    </location>
</feature>
<dbReference type="AlphaFoldDB" id="A0A9P7V6L7"/>
<dbReference type="InterPro" id="IPR045247">
    <property type="entry name" value="Oye-like"/>
</dbReference>
<keyword evidence="6" id="KW-1185">Reference proteome</keyword>
<dbReference type="InterPro" id="IPR001155">
    <property type="entry name" value="OxRdtase_FMN_N"/>
</dbReference>
<evidence type="ECO:0000256" key="1">
    <source>
        <dbReference type="ARBA" id="ARBA00001917"/>
    </source>
</evidence>
<comment type="similarity">
    <text evidence="2">Belongs to the NADH:flavin oxidoreductase/NADH oxidase family.</text>
</comment>
<organism evidence="5 6">
    <name type="scientific">Scheffersomyces spartinae</name>
    <dbReference type="NCBI Taxonomy" id="45513"/>
    <lineage>
        <taxon>Eukaryota</taxon>
        <taxon>Fungi</taxon>
        <taxon>Dikarya</taxon>
        <taxon>Ascomycota</taxon>
        <taxon>Saccharomycotina</taxon>
        <taxon>Pichiomycetes</taxon>
        <taxon>Debaryomycetaceae</taxon>
        <taxon>Scheffersomyces</taxon>
    </lineage>
</organism>
<dbReference type="EMBL" id="JAHMUF010000020">
    <property type="protein sequence ID" value="KAG7192092.1"/>
    <property type="molecule type" value="Genomic_DNA"/>
</dbReference>
<dbReference type="GO" id="GO:0010181">
    <property type="term" value="F:FMN binding"/>
    <property type="evidence" value="ECO:0007669"/>
    <property type="project" value="InterPro"/>
</dbReference>
<evidence type="ECO:0000256" key="3">
    <source>
        <dbReference type="ARBA" id="ARBA00022643"/>
    </source>
</evidence>
<gene>
    <name evidence="5" type="ORF">KQ657_002453</name>
</gene>